<accession>A0ABY2D1S2</accession>
<feature type="non-terminal residue" evidence="3">
    <location>
        <position position="1"/>
    </location>
</feature>
<dbReference type="PANTHER" id="PTHR43298">
    <property type="entry name" value="MULTIDRUG RESISTANCE PROTEIN NORM-RELATED"/>
    <property type="match status" value="1"/>
</dbReference>
<dbReference type="Proteomes" id="UP000294823">
    <property type="component" value="Unassembled WGS sequence"/>
</dbReference>
<comment type="caution">
    <text evidence="3">The sequence shown here is derived from an EMBL/GenBank/DDBJ whole genome shotgun (WGS) entry which is preliminary data.</text>
</comment>
<dbReference type="InterPro" id="IPR002528">
    <property type="entry name" value="MATE_fam"/>
</dbReference>
<feature type="transmembrane region" description="Helical" evidence="2">
    <location>
        <begin position="31"/>
        <end position="51"/>
    </location>
</feature>
<evidence type="ECO:0000256" key="2">
    <source>
        <dbReference type="SAM" id="Phobius"/>
    </source>
</evidence>
<name>A0ABY2D1S2_9GAMM</name>
<keyword evidence="4" id="KW-1185">Reference proteome</keyword>
<proteinExistence type="predicted"/>
<feature type="non-terminal residue" evidence="3">
    <location>
        <position position="83"/>
    </location>
</feature>
<sequence>ALPIIFVMAMNGALAVVDALFLGHFAGPQALAAVTLMFPLYMLIVALATLVSSGMSSILARQLGAWRVQEARATFSAAHGLAA</sequence>
<evidence type="ECO:0000313" key="4">
    <source>
        <dbReference type="Proteomes" id="UP000294823"/>
    </source>
</evidence>
<dbReference type="PANTHER" id="PTHR43298:SF2">
    <property type="entry name" value="FMN_FAD EXPORTER YEEO-RELATED"/>
    <property type="match status" value="1"/>
</dbReference>
<keyword evidence="2" id="KW-1133">Transmembrane helix</keyword>
<reference evidence="3 4" key="1">
    <citation type="submission" date="2019-03" db="EMBL/GenBank/DDBJ databases">
        <title>Halomonas marinisediminis sp. nov., a moderately halophilic bacterium isolated from the Bohai Gulf.</title>
        <authorList>
            <person name="Ji X."/>
        </authorList>
    </citation>
    <scope>NUCLEOTIDE SEQUENCE [LARGE SCALE GENOMIC DNA]</scope>
    <source>
        <strain evidence="3 4">204</strain>
    </source>
</reference>
<keyword evidence="1" id="KW-0813">Transport</keyword>
<protein>
    <submittedName>
        <fullName evidence="3">MATE family efflux transporter</fullName>
    </submittedName>
</protein>
<evidence type="ECO:0000256" key="1">
    <source>
        <dbReference type="ARBA" id="ARBA00022448"/>
    </source>
</evidence>
<evidence type="ECO:0000313" key="3">
    <source>
        <dbReference type="EMBL" id="TDA78376.1"/>
    </source>
</evidence>
<dbReference type="Pfam" id="PF01554">
    <property type="entry name" value="MatE"/>
    <property type="match status" value="1"/>
</dbReference>
<dbReference type="EMBL" id="SLTR01000616">
    <property type="protein sequence ID" value="TDA78376.1"/>
    <property type="molecule type" value="Genomic_DNA"/>
</dbReference>
<dbReference type="RefSeq" id="WP_240721822.1">
    <property type="nucleotide sequence ID" value="NZ_SLTR01000616.1"/>
</dbReference>
<organism evidence="3 4">
    <name type="scientific">Halomonas marinisediminis</name>
    <dbReference type="NCBI Taxonomy" id="2546095"/>
    <lineage>
        <taxon>Bacteria</taxon>
        <taxon>Pseudomonadati</taxon>
        <taxon>Pseudomonadota</taxon>
        <taxon>Gammaproteobacteria</taxon>
        <taxon>Oceanospirillales</taxon>
        <taxon>Halomonadaceae</taxon>
        <taxon>Halomonas</taxon>
    </lineage>
</organism>
<dbReference type="InterPro" id="IPR050222">
    <property type="entry name" value="MATE_MdtK"/>
</dbReference>
<gene>
    <name evidence="3" type="ORF">E0702_18010</name>
</gene>
<keyword evidence="2" id="KW-0472">Membrane</keyword>
<keyword evidence="2" id="KW-0812">Transmembrane</keyword>